<dbReference type="Proteomes" id="UP001256646">
    <property type="component" value="Unassembled WGS sequence"/>
</dbReference>
<comment type="caution">
    <text evidence="1">The sequence shown here is derived from an EMBL/GenBank/DDBJ whole genome shotgun (WGS) entry which is preliminary data.</text>
</comment>
<dbReference type="RefSeq" id="WP_309556670.1">
    <property type="nucleotide sequence ID" value="NZ_JAVJAN010000029.1"/>
</dbReference>
<organism evidence="1 2">
    <name type="scientific">Clostridium aquiflavi</name>
    <dbReference type="NCBI Taxonomy" id="3073603"/>
    <lineage>
        <taxon>Bacteria</taxon>
        <taxon>Bacillati</taxon>
        <taxon>Bacillota</taxon>
        <taxon>Clostridia</taxon>
        <taxon>Eubacteriales</taxon>
        <taxon>Clostridiaceae</taxon>
        <taxon>Clostridium</taxon>
    </lineage>
</organism>
<gene>
    <name evidence="1" type="ORF">RGC78_11375</name>
</gene>
<reference evidence="1 2" key="1">
    <citation type="submission" date="2023-09" db="EMBL/GenBank/DDBJ databases">
        <authorList>
            <person name="Zhai L."/>
        </authorList>
    </citation>
    <scope>NUCLEOTIDE SEQUENCE [LARGE SCALE GENOMIC DNA]</scope>
    <source>
        <strain evidence="1 2">5 N-1</strain>
    </source>
</reference>
<evidence type="ECO:0000313" key="2">
    <source>
        <dbReference type="Proteomes" id="UP001256646"/>
    </source>
</evidence>
<dbReference type="EMBL" id="JAVJAN010000029">
    <property type="protein sequence ID" value="MDR5588063.1"/>
    <property type="molecule type" value="Genomic_DNA"/>
</dbReference>
<protein>
    <submittedName>
        <fullName evidence="1">Uncharacterized protein</fullName>
    </submittedName>
</protein>
<evidence type="ECO:0000313" key="1">
    <source>
        <dbReference type="EMBL" id="MDR5588063.1"/>
    </source>
</evidence>
<keyword evidence="2" id="KW-1185">Reference proteome</keyword>
<name>A0ABU1EI33_9CLOT</name>
<accession>A0ABU1EI33</accession>
<proteinExistence type="predicted"/>
<sequence>MKEDPLSGDINLNGVKLSLPINVKTLADNGFKFNDYDHKSQELENDYYVDDIIMDDGKKGEDTRIRVTIYNNSGTTVKLDDAKIGEIKIKKSKEPYKNTVVLPKGITLNSTYDDVINAYGKPKVDYMNEAGFVNYFTSDIGEYGQKMEIYFDKTTKVVDSIELKNIPYQ</sequence>